<dbReference type="CDD" id="cd06579">
    <property type="entry name" value="TM_PBP1_transp_AraH_like"/>
    <property type="match status" value="1"/>
</dbReference>
<comment type="subcellular location">
    <subcellularLocation>
        <location evidence="1">Cell membrane</location>
        <topology evidence="1">Multi-pass membrane protein</topology>
    </subcellularLocation>
</comment>
<evidence type="ECO:0000313" key="11">
    <source>
        <dbReference type="Proteomes" id="UP000295783"/>
    </source>
</evidence>
<feature type="transmembrane region" description="Helical" evidence="9">
    <location>
        <begin position="250"/>
        <end position="274"/>
    </location>
</feature>
<dbReference type="GO" id="GO:0022857">
    <property type="term" value="F:transmembrane transporter activity"/>
    <property type="evidence" value="ECO:0007669"/>
    <property type="project" value="InterPro"/>
</dbReference>
<dbReference type="GO" id="GO:0005886">
    <property type="term" value="C:plasma membrane"/>
    <property type="evidence" value="ECO:0007669"/>
    <property type="project" value="UniProtKB-SubCell"/>
</dbReference>
<evidence type="ECO:0000256" key="3">
    <source>
        <dbReference type="ARBA" id="ARBA00022475"/>
    </source>
</evidence>
<proteinExistence type="predicted"/>
<feature type="transmembrane region" description="Helical" evidence="9">
    <location>
        <begin position="84"/>
        <end position="116"/>
    </location>
</feature>
<sequence>MTPAETPDHRTRSSDEARSPMTDSTNSLDQSIAQKQHTRLAALLSSQTFWVFIAVILACLYLSFATDSFATSKNLYNITRNVTFVAIIALGMTIVIISGGIDLSVGSVLCLCSMVLAVTMHAGYSIEIGIAAAIGTALVVGAFNGILIAYLGFPPFVVTLGMLSVARSLAMVASNNTVVFEFGPDHDKLLALGGGAWLFGIANPVLYMLVLAALTGFVLRWTRFGRHVFAIGGNEQAAILTGVPVRPIKVAVYMISALSAGIAGIVQTGWLGAVTTNIGAGMELQVIAAAVIGGADLAGGVGTALGALVGAALIEVIRNSLGLLGINAFWQGTFIGGAIILAVLFDRIRNIRRRD</sequence>
<dbReference type="AlphaFoldDB" id="A0A4R6WR85"/>
<feature type="region of interest" description="Disordered" evidence="8">
    <location>
        <begin position="1"/>
        <end position="28"/>
    </location>
</feature>
<gene>
    <name evidence="10" type="ORF">A8950_2148</name>
</gene>
<evidence type="ECO:0000256" key="7">
    <source>
        <dbReference type="ARBA" id="ARBA00023136"/>
    </source>
</evidence>
<keyword evidence="6 9" id="KW-1133">Transmembrane helix</keyword>
<evidence type="ECO:0000256" key="4">
    <source>
        <dbReference type="ARBA" id="ARBA00022519"/>
    </source>
</evidence>
<dbReference type="InterPro" id="IPR001851">
    <property type="entry name" value="ABC_transp_permease"/>
</dbReference>
<reference evidence="10 11" key="1">
    <citation type="submission" date="2019-03" db="EMBL/GenBank/DDBJ databases">
        <title>Genomic Encyclopedia of Type Strains, Phase III (KMG-III): the genomes of soil and plant-associated and newly described type strains.</title>
        <authorList>
            <person name="Whitman W."/>
        </authorList>
    </citation>
    <scope>NUCLEOTIDE SEQUENCE [LARGE SCALE GENOMIC DNA]</scope>
    <source>
        <strain evidence="10 11">CGMCC 1.7660</strain>
    </source>
</reference>
<comment type="caution">
    <text evidence="10">The sequence shown here is derived from an EMBL/GenBank/DDBJ whole genome shotgun (WGS) entry which is preliminary data.</text>
</comment>
<evidence type="ECO:0000256" key="2">
    <source>
        <dbReference type="ARBA" id="ARBA00022448"/>
    </source>
</evidence>
<feature type="compositionally biased region" description="Basic and acidic residues" evidence="8">
    <location>
        <begin position="1"/>
        <end position="18"/>
    </location>
</feature>
<evidence type="ECO:0000256" key="9">
    <source>
        <dbReference type="SAM" id="Phobius"/>
    </source>
</evidence>
<dbReference type="PANTHER" id="PTHR32196:SF21">
    <property type="entry name" value="ABC TRANSPORTER PERMEASE PROTEIN YPHD-RELATED"/>
    <property type="match status" value="1"/>
</dbReference>
<dbReference type="Proteomes" id="UP000295783">
    <property type="component" value="Unassembled WGS sequence"/>
</dbReference>
<evidence type="ECO:0000256" key="5">
    <source>
        <dbReference type="ARBA" id="ARBA00022692"/>
    </source>
</evidence>
<evidence type="ECO:0000256" key="8">
    <source>
        <dbReference type="SAM" id="MobiDB-lite"/>
    </source>
</evidence>
<name>A0A4R6WR85_9PROT</name>
<keyword evidence="7 9" id="KW-0472">Membrane</keyword>
<evidence type="ECO:0000256" key="6">
    <source>
        <dbReference type="ARBA" id="ARBA00022989"/>
    </source>
</evidence>
<feature type="transmembrane region" description="Helical" evidence="9">
    <location>
        <begin position="156"/>
        <end position="178"/>
    </location>
</feature>
<evidence type="ECO:0000256" key="1">
    <source>
        <dbReference type="ARBA" id="ARBA00004651"/>
    </source>
</evidence>
<dbReference type="Pfam" id="PF02653">
    <property type="entry name" value="BPD_transp_2"/>
    <property type="match status" value="1"/>
</dbReference>
<protein>
    <submittedName>
        <fullName evidence="10">Monosaccharide ABC transporter membrane protein (CUT2 family)</fullName>
    </submittedName>
</protein>
<feature type="transmembrane region" description="Helical" evidence="9">
    <location>
        <begin position="190"/>
        <end position="219"/>
    </location>
</feature>
<accession>A0A4R6WR85</accession>
<dbReference type="PANTHER" id="PTHR32196">
    <property type="entry name" value="ABC TRANSPORTER PERMEASE PROTEIN YPHD-RELATED-RELATED"/>
    <property type="match status" value="1"/>
</dbReference>
<feature type="transmembrane region" description="Helical" evidence="9">
    <location>
        <begin position="40"/>
        <end position="64"/>
    </location>
</feature>
<keyword evidence="5 9" id="KW-0812">Transmembrane</keyword>
<keyword evidence="4" id="KW-0997">Cell inner membrane</keyword>
<feature type="transmembrane region" description="Helical" evidence="9">
    <location>
        <begin position="286"/>
        <end position="314"/>
    </location>
</feature>
<keyword evidence="2" id="KW-0813">Transport</keyword>
<organism evidence="10 11">
    <name type="scientific">Dongia mobilis</name>
    <dbReference type="NCBI Taxonomy" id="578943"/>
    <lineage>
        <taxon>Bacteria</taxon>
        <taxon>Pseudomonadati</taxon>
        <taxon>Pseudomonadota</taxon>
        <taxon>Alphaproteobacteria</taxon>
        <taxon>Rhodospirillales</taxon>
        <taxon>Dongiaceae</taxon>
        <taxon>Dongia</taxon>
    </lineage>
</organism>
<feature type="transmembrane region" description="Helical" evidence="9">
    <location>
        <begin position="128"/>
        <end position="150"/>
    </location>
</feature>
<keyword evidence="3" id="KW-1003">Cell membrane</keyword>
<keyword evidence="11" id="KW-1185">Reference proteome</keyword>
<feature type="transmembrane region" description="Helical" evidence="9">
    <location>
        <begin position="320"/>
        <end position="345"/>
    </location>
</feature>
<dbReference type="EMBL" id="SNYW01000008">
    <property type="protein sequence ID" value="TDQ82326.1"/>
    <property type="molecule type" value="Genomic_DNA"/>
</dbReference>
<evidence type="ECO:0000313" key="10">
    <source>
        <dbReference type="EMBL" id="TDQ82326.1"/>
    </source>
</evidence>